<dbReference type="OrthoDB" id="4167490at2759"/>
<dbReference type="HOGENOM" id="CLU_642530_0_0_1"/>
<dbReference type="Proteomes" id="UP000024837">
    <property type="component" value="Unassembled WGS sequence"/>
</dbReference>
<sequence>MGFLKPGRRSLRTSANTNSSVDTSSSSTPMASGADGITALQPGSSPLERLPVELLQQVFLLSYNPKLALSSRYLLNNLSSPYLHTEVVCSAILDDGLSKDEYRAIMADFLTRRFFTREFLLRIEAKLWDGHFRELFAAVYPGAHEDPYKLWTLLTPSPPSLFPSSAPERPQIHHISPMEQRMACGMLDLRTIRFPLKRLLLPPYSVEKTLLLLHLADRTDRPLIPEHSDQESYDVALDAYNIAVGRRCSAMVAFILHQAHMGRSWVNPAAALLPPCRGQTWSGADPLHEDGPVDQRADVEALKMVITFVSCRRTDPPYRYLLLDEFLQAMREWESGDPDGMLLRMGWSEYSADIAHGLRVIWAMIAAFKFKNGDMPGIINYDESHGYCNRVKLMALPWSFGKIKFLAERNIWEAALHMEDKGLLKWMISATTPPDWIRPEGLSEVSADYAEGRSSDL</sequence>
<evidence type="ECO:0000313" key="3">
    <source>
        <dbReference type="Proteomes" id="UP000024837"/>
    </source>
</evidence>
<reference evidence="2 3" key="1">
    <citation type="submission" date="2013-05" db="EMBL/GenBank/DDBJ databases">
        <title>Drechslerella stenobrocha genome reveals carnivorous origination and mechanical trapping mechanism of predatory fungi.</title>
        <authorList>
            <person name="Liu X."/>
            <person name="Zhang W."/>
            <person name="Liu K."/>
        </authorList>
    </citation>
    <scope>NUCLEOTIDE SEQUENCE [LARGE SCALE GENOMIC DNA]</scope>
    <source>
        <strain evidence="2 3">248</strain>
    </source>
</reference>
<evidence type="ECO:0000313" key="2">
    <source>
        <dbReference type="EMBL" id="EWC47440.1"/>
    </source>
</evidence>
<feature type="compositionally biased region" description="Basic residues" evidence="1">
    <location>
        <begin position="1"/>
        <end position="11"/>
    </location>
</feature>
<feature type="compositionally biased region" description="Low complexity" evidence="1">
    <location>
        <begin position="13"/>
        <end position="28"/>
    </location>
</feature>
<evidence type="ECO:0000256" key="1">
    <source>
        <dbReference type="SAM" id="MobiDB-lite"/>
    </source>
</evidence>
<protein>
    <submittedName>
        <fullName evidence="2">Uncharacterized protein</fullName>
    </submittedName>
</protein>
<feature type="region of interest" description="Disordered" evidence="1">
    <location>
        <begin position="1"/>
        <end position="38"/>
    </location>
</feature>
<organism evidence="2 3">
    <name type="scientific">Drechslerella stenobrocha 248</name>
    <dbReference type="NCBI Taxonomy" id="1043628"/>
    <lineage>
        <taxon>Eukaryota</taxon>
        <taxon>Fungi</taxon>
        <taxon>Dikarya</taxon>
        <taxon>Ascomycota</taxon>
        <taxon>Pezizomycotina</taxon>
        <taxon>Orbiliomycetes</taxon>
        <taxon>Orbiliales</taxon>
        <taxon>Orbiliaceae</taxon>
        <taxon>Drechslerella</taxon>
    </lineage>
</organism>
<accession>W7IEJ2</accession>
<gene>
    <name evidence="2" type="ORF">DRE_00408</name>
</gene>
<dbReference type="EMBL" id="KI966410">
    <property type="protein sequence ID" value="EWC47440.1"/>
    <property type="molecule type" value="Genomic_DNA"/>
</dbReference>
<proteinExistence type="predicted"/>
<name>W7IEJ2_9PEZI</name>
<keyword evidence="3" id="KW-1185">Reference proteome</keyword>
<dbReference type="AlphaFoldDB" id="W7IEJ2"/>